<feature type="region of interest" description="Disordered" evidence="1">
    <location>
        <begin position="31"/>
        <end position="55"/>
    </location>
</feature>
<keyword evidence="2" id="KW-0472">Membrane</keyword>
<sequence>MARASLLALALAAIPGLVAAIEPTFPTIPLSTGSSTSGPASTSSPSTASATTSSTAPTGIPIFQFSSLPSYDIDTCSTDFIIQWFWVSNGQVPAKGMTLSVTNINVTQETSPAVTSSSPSHIIVPPLSDARRQFIPSGAPGSVLSSGTVSAAPGSATPLAGLIESLATDVDPTSQTFTWNVVNLPQAWYQILATATDGGDDAGGVGGIWTTFNATSSPFFIRNGTDTSCLSPVVTSTSTAIATTSTVGPSSPSSVSSLSSTSHVNRGAIAGGVVGGIAAIAALLGICLFLRQGRRRKGANGFDDTDAGSSSKPNIGKWGALGSFDSSNGPRPGSKSKDVDFDPVTMLNTSANSRPQKSGGFGLGDMGLAALGLAKSQENPPSTHSKRNRRQTKHNSSESAGAMMASSFSSSSFSPSSSAHGHFDPFRAEESPYEKGVPMRDLSPTSSPVKEENPHYRPYISSIDTLDSGTPGVEAIPIGYEISPFVTPPPSEPASRHNSRSYSKTSLPNANSPTQTFAAFGAGESSSSTNVQSNRARSKSQNSSPTSTRPPMRAPDVPESPRNEPMIMSHQKRASSPDAIVYTLTGSNRDQVQAGSKGPAKRTARKPVPSYTPEDSPVDTPASPVYTYSTSANTPTSRRRPPPVPATTTSESASSSSSSFQKFPQPSVRPLEHKDSAHSLASLRKMEGDLSGYSAVLGNEAGGKQMHLLIPDMPLSQN</sequence>
<accession>A0A0D0CI76</accession>
<feature type="compositionally biased region" description="Polar residues" evidence="1">
    <location>
        <begin position="346"/>
        <end position="356"/>
    </location>
</feature>
<evidence type="ECO:0000256" key="1">
    <source>
        <dbReference type="SAM" id="MobiDB-lite"/>
    </source>
</evidence>
<organism evidence="4 5">
    <name type="scientific">Collybiopsis luxurians FD-317 M1</name>
    <dbReference type="NCBI Taxonomy" id="944289"/>
    <lineage>
        <taxon>Eukaryota</taxon>
        <taxon>Fungi</taxon>
        <taxon>Dikarya</taxon>
        <taxon>Basidiomycota</taxon>
        <taxon>Agaricomycotina</taxon>
        <taxon>Agaricomycetes</taxon>
        <taxon>Agaricomycetidae</taxon>
        <taxon>Agaricales</taxon>
        <taxon>Marasmiineae</taxon>
        <taxon>Omphalotaceae</taxon>
        <taxon>Collybiopsis</taxon>
        <taxon>Collybiopsis luxurians</taxon>
    </lineage>
</organism>
<feature type="signal peptide" evidence="3">
    <location>
        <begin position="1"/>
        <end position="20"/>
    </location>
</feature>
<feature type="compositionally biased region" description="Polar residues" evidence="1">
    <location>
        <begin position="500"/>
        <end position="517"/>
    </location>
</feature>
<feature type="region of interest" description="Disordered" evidence="1">
    <location>
        <begin position="376"/>
        <end position="455"/>
    </location>
</feature>
<feature type="compositionally biased region" description="Polar residues" evidence="1">
    <location>
        <begin position="529"/>
        <end position="549"/>
    </location>
</feature>
<reference evidence="4 5" key="1">
    <citation type="submission" date="2014-04" db="EMBL/GenBank/DDBJ databases">
        <title>Evolutionary Origins and Diversification of the Mycorrhizal Mutualists.</title>
        <authorList>
            <consortium name="DOE Joint Genome Institute"/>
            <consortium name="Mycorrhizal Genomics Consortium"/>
            <person name="Kohler A."/>
            <person name="Kuo A."/>
            <person name="Nagy L.G."/>
            <person name="Floudas D."/>
            <person name="Copeland A."/>
            <person name="Barry K.W."/>
            <person name="Cichocki N."/>
            <person name="Veneault-Fourrey C."/>
            <person name="LaButti K."/>
            <person name="Lindquist E.A."/>
            <person name="Lipzen A."/>
            <person name="Lundell T."/>
            <person name="Morin E."/>
            <person name="Murat C."/>
            <person name="Riley R."/>
            <person name="Ohm R."/>
            <person name="Sun H."/>
            <person name="Tunlid A."/>
            <person name="Henrissat B."/>
            <person name="Grigoriev I.V."/>
            <person name="Hibbett D.S."/>
            <person name="Martin F."/>
        </authorList>
    </citation>
    <scope>NUCLEOTIDE SEQUENCE [LARGE SCALE GENOMIC DNA]</scope>
    <source>
        <strain evidence="4 5">FD-317 M1</strain>
    </source>
</reference>
<dbReference type="AlphaFoldDB" id="A0A0D0CI76"/>
<feature type="compositionally biased region" description="Low complexity" evidence="1">
    <location>
        <begin position="397"/>
        <end position="419"/>
    </location>
</feature>
<feature type="compositionally biased region" description="Basic and acidic residues" evidence="1">
    <location>
        <begin position="421"/>
        <end position="433"/>
    </location>
</feature>
<feature type="compositionally biased region" description="Polar residues" evidence="1">
    <location>
        <begin position="584"/>
        <end position="594"/>
    </location>
</feature>
<keyword evidence="2" id="KW-0812">Transmembrane</keyword>
<keyword evidence="5" id="KW-1185">Reference proteome</keyword>
<evidence type="ECO:0000256" key="3">
    <source>
        <dbReference type="SAM" id="SignalP"/>
    </source>
</evidence>
<dbReference type="EMBL" id="KN834767">
    <property type="protein sequence ID" value="KIK62374.1"/>
    <property type="molecule type" value="Genomic_DNA"/>
</dbReference>
<keyword evidence="3" id="KW-0732">Signal</keyword>
<dbReference type="OrthoDB" id="3266934at2759"/>
<proteinExistence type="predicted"/>
<gene>
    <name evidence="4" type="ORF">GYMLUDRAFT_242562</name>
</gene>
<dbReference type="Proteomes" id="UP000053593">
    <property type="component" value="Unassembled WGS sequence"/>
</dbReference>
<keyword evidence="2" id="KW-1133">Transmembrane helix</keyword>
<evidence type="ECO:0000313" key="4">
    <source>
        <dbReference type="EMBL" id="KIK62374.1"/>
    </source>
</evidence>
<feature type="compositionally biased region" description="Low complexity" evidence="1">
    <location>
        <begin position="646"/>
        <end position="668"/>
    </location>
</feature>
<protein>
    <submittedName>
        <fullName evidence="4">Uncharacterized protein</fullName>
    </submittedName>
</protein>
<feature type="region of interest" description="Disordered" evidence="1">
    <location>
        <begin position="484"/>
        <end position="683"/>
    </location>
</feature>
<evidence type="ECO:0000313" key="5">
    <source>
        <dbReference type="Proteomes" id="UP000053593"/>
    </source>
</evidence>
<feature type="transmembrane region" description="Helical" evidence="2">
    <location>
        <begin position="268"/>
        <end position="290"/>
    </location>
</feature>
<feature type="chain" id="PRO_5002207952" evidence="3">
    <location>
        <begin position="21"/>
        <end position="718"/>
    </location>
</feature>
<feature type="region of interest" description="Disordered" evidence="1">
    <location>
        <begin position="298"/>
        <end position="362"/>
    </location>
</feature>
<dbReference type="HOGENOM" id="CLU_341014_0_0_1"/>
<feature type="compositionally biased region" description="Basic residues" evidence="1">
    <location>
        <begin position="384"/>
        <end position="393"/>
    </location>
</feature>
<evidence type="ECO:0000256" key="2">
    <source>
        <dbReference type="SAM" id="Phobius"/>
    </source>
</evidence>
<name>A0A0D0CI76_9AGAR</name>